<dbReference type="Proteomes" id="UP000219338">
    <property type="component" value="Unassembled WGS sequence"/>
</dbReference>
<protein>
    <submittedName>
        <fullName evidence="1">Uncharacterized protein</fullName>
    </submittedName>
</protein>
<accession>A0A284QQW2</accession>
<sequence length="55" mass="6229">MISELPVTPQLLCIQMYGIDTETSSSKIHLYDAIVVRDTAYLKVINGNEFGYTFE</sequence>
<proteinExistence type="predicted"/>
<dbReference type="EMBL" id="FUEG01000001">
    <property type="protein sequence ID" value="SJK98848.1"/>
    <property type="molecule type" value="Genomic_DNA"/>
</dbReference>
<keyword evidence="2" id="KW-1185">Reference proteome</keyword>
<dbReference type="AlphaFoldDB" id="A0A284QQW2"/>
<name>A0A284QQW2_ARMOS</name>
<organism evidence="1 2">
    <name type="scientific">Armillaria ostoyae</name>
    <name type="common">Armillaria root rot fungus</name>
    <dbReference type="NCBI Taxonomy" id="47428"/>
    <lineage>
        <taxon>Eukaryota</taxon>
        <taxon>Fungi</taxon>
        <taxon>Dikarya</taxon>
        <taxon>Basidiomycota</taxon>
        <taxon>Agaricomycotina</taxon>
        <taxon>Agaricomycetes</taxon>
        <taxon>Agaricomycetidae</taxon>
        <taxon>Agaricales</taxon>
        <taxon>Marasmiineae</taxon>
        <taxon>Physalacriaceae</taxon>
        <taxon>Armillaria</taxon>
    </lineage>
</organism>
<reference evidence="2" key="1">
    <citation type="journal article" date="2017" name="Nat. Ecol. Evol.">
        <title>Genome expansion and lineage-specific genetic innovations in the forest pathogenic fungi Armillaria.</title>
        <authorList>
            <person name="Sipos G."/>
            <person name="Prasanna A.N."/>
            <person name="Walter M.C."/>
            <person name="O'Connor E."/>
            <person name="Balint B."/>
            <person name="Krizsan K."/>
            <person name="Kiss B."/>
            <person name="Hess J."/>
            <person name="Varga T."/>
            <person name="Slot J."/>
            <person name="Riley R."/>
            <person name="Boka B."/>
            <person name="Rigling D."/>
            <person name="Barry K."/>
            <person name="Lee J."/>
            <person name="Mihaltcheva S."/>
            <person name="LaButti K."/>
            <person name="Lipzen A."/>
            <person name="Waldron R."/>
            <person name="Moloney N.M."/>
            <person name="Sperisen C."/>
            <person name="Kredics L."/>
            <person name="Vagvoelgyi C."/>
            <person name="Patrignani A."/>
            <person name="Fitzpatrick D."/>
            <person name="Nagy I."/>
            <person name="Doyle S."/>
            <person name="Anderson J.B."/>
            <person name="Grigoriev I.V."/>
            <person name="Gueldener U."/>
            <person name="Muensterkoetter M."/>
            <person name="Nagy L.G."/>
        </authorList>
    </citation>
    <scope>NUCLEOTIDE SEQUENCE [LARGE SCALE GENOMIC DNA]</scope>
    <source>
        <strain evidence="2">C18/9</strain>
    </source>
</reference>
<evidence type="ECO:0000313" key="2">
    <source>
        <dbReference type="Proteomes" id="UP000219338"/>
    </source>
</evidence>
<evidence type="ECO:0000313" key="1">
    <source>
        <dbReference type="EMBL" id="SJK98848.1"/>
    </source>
</evidence>
<gene>
    <name evidence="1" type="ORF">ARMOST_02119</name>
</gene>